<reference evidence="2 3" key="1">
    <citation type="submission" date="2016-11" db="EMBL/GenBank/DDBJ databases">
        <authorList>
            <person name="Varghese N."/>
            <person name="Submissions S."/>
        </authorList>
    </citation>
    <scope>NUCLEOTIDE SEQUENCE [LARGE SCALE GENOMIC DNA]</scope>
    <source>
        <strain evidence="2 3">DSM 19027</strain>
    </source>
</reference>
<gene>
    <name evidence="2" type="ORF">SAMN05444373_106210</name>
</gene>
<keyword evidence="3" id="KW-1185">Reference proteome</keyword>
<proteinExistence type="predicted"/>
<dbReference type="GO" id="GO:0009228">
    <property type="term" value="P:thiamine biosynthetic process"/>
    <property type="evidence" value="ECO:0007669"/>
    <property type="project" value="InterPro"/>
</dbReference>
<dbReference type="PROSITE" id="PS51257">
    <property type="entry name" value="PROKAR_LIPOPROTEIN"/>
    <property type="match status" value="1"/>
</dbReference>
<evidence type="ECO:0000313" key="2">
    <source>
        <dbReference type="EMBL" id="SHJ50301.1"/>
    </source>
</evidence>
<protein>
    <submittedName>
        <fullName evidence="2">ABC-type nitrate/sulfonate/bicarbonate transport system, substrate-binding protein</fullName>
    </submittedName>
</protein>
<dbReference type="AlphaFoldDB" id="A0A1M6JUD8"/>
<dbReference type="RefSeq" id="WP_149679564.1">
    <property type="nucleotide sequence ID" value="NZ_FQZP01000062.1"/>
</dbReference>
<dbReference type="InterPro" id="IPR027939">
    <property type="entry name" value="NMT1/THI5"/>
</dbReference>
<dbReference type="PANTHER" id="PTHR31528">
    <property type="entry name" value="4-AMINO-5-HYDROXYMETHYL-2-METHYLPYRIMIDINE PHOSPHATE SYNTHASE THI11-RELATED"/>
    <property type="match status" value="1"/>
</dbReference>
<dbReference type="SUPFAM" id="SSF53850">
    <property type="entry name" value="Periplasmic binding protein-like II"/>
    <property type="match status" value="1"/>
</dbReference>
<organism evidence="2 3">
    <name type="scientific">Thermoclostridium caenicola</name>
    <dbReference type="NCBI Taxonomy" id="659425"/>
    <lineage>
        <taxon>Bacteria</taxon>
        <taxon>Bacillati</taxon>
        <taxon>Bacillota</taxon>
        <taxon>Clostridia</taxon>
        <taxon>Eubacteriales</taxon>
        <taxon>Oscillospiraceae</taxon>
        <taxon>Thermoclostridium</taxon>
    </lineage>
</organism>
<dbReference type="InterPro" id="IPR015168">
    <property type="entry name" value="SsuA/THI5"/>
</dbReference>
<evidence type="ECO:0000313" key="3">
    <source>
        <dbReference type="Proteomes" id="UP000324781"/>
    </source>
</evidence>
<dbReference type="OrthoDB" id="9815602at2"/>
<feature type="domain" description="SsuA/THI5-like" evidence="1">
    <location>
        <begin position="38"/>
        <end position="252"/>
    </location>
</feature>
<name>A0A1M6JUD8_9FIRM</name>
<dbReference type="EMBL" id="FQZP01000062">
    <property type="protein sequence ID" value="SHJ50301.1"/>
    <property type="molecule type" value="Genomic_DNA"/>
</dbReference>
<sequence length="323" mass="36042">MKRVKLYILLFCLLITMILATGCGKAQKVTFVLDWTPNTNHTGVYVAVEKGYYAEEGLDVTIIQPSDMGADAMVASGAAQFGVSYQESVTFARAENVPLVSIAAVIQHNSSGFGALKEKNIRSPKDFEGKKYGGWGSPVEEATIKYLMEKAGADPSKVEILSVGTADFFQASSSGQIDFAWIFEGWDGVAAKLKGIEIDYIDLGKTDPVFDYYTPVIVTSEDMIQNNGKMVEAFMRATIKGYLYAIEHPEEAAEIFIKAVPEADPELIRESQKFLADRYQDDAPYWGIQKKEVWQRYNDWLYENGFISEPIDVEKAFTNKFVE</sequence>
<dbReference type="PANTHER" id="PTHR31528:SF3">
    <property type="entry name" value="THIAMINE BIOSYNTHESIS PROTEIN HI_0357-RELATED"/>
    <property type="match status" value="1"/>
</dbReference>
<dbReference type="Pfam" id="PF09084">
    <property type="entry name" value="NMT1"/>
    <property type="match status" value="1"/>
</dbReference>
<accession>A0A1M6JUD8</accession>
<dbReference type="Proteomes" id="UP000324781">
    <property type="component" value="Unassembled WGS sequence"/>
</dbReference>
<evidence type="ECO:0000259" key="1">
    <source>
        <dbReference type="Pfam" id="PF09084"/>
    </source>
</evidence>
<dbReference type="Gene3D" id="3.40.190.10">
    <property type="entry name" value="Periplasmic binding protein-like II"/>
    <property type="match status" value="2"/>
</dbReference>